<evidence type="ECO:0000313" key="4">
    <source>
        <dbReference type="EMBL" id="KAJ0216954.1"/>
    </source>
</evidence>
<keyword evidence="5" id="KW-1185">Reference proteome</keyword>
<feature type="domain" description="DUF659" evidence="2">
    <location>
        <begin position="118"/>
        <end position="269"/>
    </location>
</feature>
<feature type="domain" description="HAT C-terminal dimerisation" evidence="3">
    <location>
        <begin position="464"/>
        <end position="523"/>
    </location>
</feature>
<dbReference type="SUPFAM" id="SSF53098">
    <property type="entry name" value="Ribonuclease H-like"/>
    <property type="match status" value="1"/>
</dbReference>
<dbReference type="EMBL" id="NBSK02000003">
    <property type="protein sequence ID" value="KAJ0216954.1"/>
    <property type="molecule type" value="Genomic_DNA"/>
</dbReference>
<evidence type="ECO:0008006" key="6">
    <source>
        <dbReference type="Google" id="ProtNLM"/>
    </source>
</evidence>
<feature type="region of interest" description="Disordered" evidence="1">
    <location>
        <begin position="516"/>
        <end position="577"/>
    </location>
</feature>
<dbReference type="GO" id="GO:0046983">
    <property type="term" value="F:protein dimerization activity"/>
    <property type="evidence" value="ECO:0007669"/>
    <property type="project" value="InterPro"/>
</dbReference>
<evidence type="ECO:0000256" key="1">
    <source>
        <dbReference type="SAM" id="MobiDB-lite"/>
    </source>
</evidence>
<dbReference type="InterPro" id="IPR008906">
    <property type="entry name" value="HATC_C_dom"/>
</dbReference>
<evidence type="ECO:0000259" key="3">
    <source>
        <dbReference type="Pfam" id="PF05699"/>
    </source>
</evidence>
<organism evidence="4 5">
    <name type="scientific">Lactuca sativa</name>
    <name type="common">Garden lettuce</name>
    <dbReference type="NCBI Taxonomy" id="4236"/>
    <lineage>
        <taxon>Eukaryota</taxon>
        <taxon>Viridiplantae</taxon>
        <taxon>Streptophyta</taxon>
        <taxon>Embryophyta</taxon>
        <taxon>Tracheophyta</taxon>
        <taxon>Spermatophyta</taxon>
        <taxon>Magnoliopsida</taxon>
        <taxon>eudicotyledons</taxon>
        <taxon>Gunneridae</taxon>
        <taxon>Pentapetalae</taxon>
        <taxon>asterids</taxon>
        <taxon>campanulids</taxon>
        <taxon>Asterales</taxon>
        <taxon>Asteraceae</taxon>
        <taxon>Cichorioideae</taxon>
        <taxon>Cichorieae</taxon>
        <taxon>Lactucinae</taxon>
        <taxon>Lactuca</taxon>
    </lineage>
</organism>
<dbReference type="Pfam" id="PF05699">
    <property type="entry name" value="Dimer_Tnp_hAT"/>
    <property type="match status" value="1"/>
</dbReference>
<proteinExistence type="predicted"/>
<comment type="caution">
    <text evidence="4">The sequence shown here is derived from an EMBL/GenBank/DDBJ whole genome shotgun (WGS) entry which is preliminary data.</text>
</comment>
<dbReference type="InterPro" id="IPR007021">
    <property type="entry name" value="DUF659"/>
</dbReference>
<sequence length="577" mass="66492">MKNHLAGTKIDASVCTVVDEATKELFKKLLRDFEENKSKAMDDECFEVESDGNGDVKSVFNKGKQKTMNQALKDREPVTRALCRLIYGEALPFNLVKSPLWKEALRLIGEYGKGLKLPSYHEARVTYLKKEVECVEKGLNEYKEEWKKMGCTLMSDGWTDGKQRSITNFLVNSPSGTVFVKSIDTSSFAKDANKLFEMLNSIVEEIGEENVVQVVTDSASTYVLAGLKLEQERPRLYWSPCSAHLIDLMLQDIGGGKTFKYTLDKARKVTVYIYRHCVLLSMFRRFTGGQELTRAGLTQFATSFLTLKRFQELKHPIRQLFASNEWAESTFASKDEGKLVERIILVDVNFWKAIKYCLSCVVPIFKVLRLMDGNVKPTMGYIYEAMDRAKEQIKVNFHGVESRYKPIWDKIDLRWNMQLHRPLHVAGYFLNPRMYDRPTMVTIHEQLVKFNESIGMFGISAAVLMRKKMQPAKWWSSYGDECLELQHLAIRVLSLTCSATGYERNWSTFDHIHSKKRNRLEQQRPRNLNKVPNVKDKAKSQLVDLDDEDEEEGDDIGFHETTVVEDEDDDDHFIPEV</sequence>
<evidence type="ECO:0000313" key="5">
    <source>
        <dbReference type="Proteomes" id="UP000235145"/>
    </source>
</evidence>
<dbReference type="PANTHER" id="PTHR32166:SF122">
    <property type="entry name" value="OS09G0499600 PROTEIN"/>
    <property type="match status" value="1"/>
</dbReference>
<dbReference type="AlphaFoldDB" id="A0A9R1XL74"/>
<dbReference type="InterPro" id="IPR012337">
    <property type="entry name" value="RNaseH-like_sf"/>
</dbReference>
<accession>A0A9R1XL74</accession>
<reference evidence="4 5" key="1">
    <citation type="journal article" date="2017" name="Nat. Commun.">
        <title>Genome assembly with in vitro proximity ligation data and whole-genome triplication in lettuce.</title>
        <authorList>
            <person name="Reyes-Chin-Wo S."/>
            <person name="Wang Z."/>
            <person name="Yang X."/>
            <person name="Kozik A."/>
            <person name="Arikit S."/>
            <person name="Song C."/>
            <person name="Xia L."/>
            <person name="Froenicke L."/>
            <person name="Lavelle D.O."/>
            <person name="Truco M.J."/>
            <person name="Xia R."/>
            <person name="Zhu S."/>
            <person name="Xu C."/>
            <person name="Xu H."/>
            <person name="Xu X."/>
            <person name="Cox K."/>
            <person name="Korf I."/>
            <person name="Meyers B.C."/>
            <person name="Michelmore R.W."/>
        </authorList>
    </citation>
    <scope>NUCLEOTIDE SEQUENCE [LARGE SCALE GENOMIC DNA]</scope>
    <source>
        <strain evidence="5">cv. Salinas</strain>
        <tissue evidence="4">Seedlings</tissue>
    </source>
</reference>
<evidence type="ECO:0000259" key="2">
    <source>
        <dbReference type="Pfam" id="PF04937"/>
    </source>
</evidence>
<dbReference type="PANTHER" id="PTHR32166">
    <property type="entry name" value="OSJNBA0013A04.12 PROTEIN"/>
    <property type="match status" value="1"/>
</dbReference>
<name>A0A9R1XL74_LACSA</name>
<dbReference type="Pfam" id="PF04937">
    <property type="entry name" value="DUF659"/>
    <property type="match status" value="1"/>
</dbReference>
<protein>
    <recommendedName>
        <fullName evidence="6">DUF659 domain-containing protein</fullName>
    </recommendedName>
</protein>
<gene>
    <name evidence="4" type="ORF">LSAT_V11C300125040</name>
</gene>
<feature type="compositionally biased region" description="Acidic residues" evidence="1">
    <location>
        <begin position="544"/>
        <end position="555"/>
    </location>
</feature>
<dbReference type="Proteomes" id="UP000235145">
    <property type="component" value="Unassembled WGS sequence"/>
</dbReference>